<proteinExistence type="predicted"/>
<evidence type="ECO:0000259" key="1">
    <source>
        <dbReference type="Pfam" id="PF05272"/>
    </source>
</evidence>
<dbReference type="PANTHER" id="PTHR34985">
    <property type="entry name" value="SLR0554 PROTEIN"/>
    <property type="match status" value="1"/>
</dbReference>
<reference evidence="3 4" key="2">
    <citation type="submission" date="2018-06" db="EMBL/GenBank/DDBJ databases">
        <authorList>
            <consortium name="Pathogen Informatics"/>
            <person name="Doyle S."/>
        </authorList>
    </citation>
    <scope>NUCLEOTIDE SEQUENCE [LARGE SCALE GENOMIC DNA]</scope>
    <source>
        <strain evidence="3 4">NCTC8181</strain>
    </source>
</reference>
<dbReference type="RefSeq" id="WP_000656430.1">
    <property type="nucleotide sequence ID" value="NZ_CABFMI010000015.1"/>
</dbReference>
<evidence type="ECO:0000313" key="5">
    <source>
        <dbReference type="Proteomes" id="UP000256718"/>
    </source>
</evidence>
<evidence type="ECO:0000313" key="3">
    <source>
        <dbReference type="EMBL" id="SQA18161.1"/>
    </source>
</evidence>
<protein>
    <submittedName>
        <fullName evidence="3">Predicted P-loop ATPase and inactivated derivatives</fullName>
    </submittedName>
    <submittedName>
        <fullName evidence="2">Virulence-associated protein E</fullName>
    </submittedName>
</protein>
<dbReference type="AlphaFoldDB" id="A0A076Z3T2"/>
<name>A0A076Z3T2_STRAG</name>
<dbReference type="EMBL" id="QHGZ01000027">
    <property type="protein sequence ID" value="RDY91329.1"/>
    <property type="molecule type" value="Genomic_DNA"/>
</dbReference>
<dbReference type="InterPro" id="IPR007936">
    <property type="entry name" value="VapE-like_dom"/>
</dbReference>
<dbReference type="PANTHER" id="PTHR34985:SF1">
    <property type="entry name" value="SLR0554 PROTEIN"/>
    <property type="match status" value="1"/>
</dbReference>
<gene>
    <name evidence="2" type="ORF">C4618_00995</name>
    <name evidence="3" type="ORF">NCTC8181_01205</name>
</gene>
<dbReference type="Proteomes" id="UP000256718">
    <property type="component" value="Unassembled WGS sequence"/>
</dbReference>
<dbReference type="Pfam" id="PF05272">
    <property type="entry name" value="VapE-like_dom"/>
    <property type="match status" value="1"/>
</dbReference>
<feature type="domain" description="Virulence-associated protein E-like" evidence="1">
    <location>
        <begin position="122"/>
        <end position="341"/>
    </location>
</feature>
<dbReference type="EMBL" id="UAVB01000001">
    <property type="protein sequence ID" value="SQA18161.1"/>
    <property type="molecule type" value="Genomic_DNA"/>
</dbReference>
<comment type="caution">
    <text evidence="3">The sequence shown here is derived from an EMBL/GenBank/DDBJ whole genome shotgun (WGS) entry which is preliminary data.</text>
</comment>
<reference evidence="2 5" key="1">
    <citation type="journal article" date="2018" name="Emerg. Microbes Infect.">
        <title>Phenotypic and molecular analysis of nontypeable Group B streptococci: identification of cps2a and hybrid cps2a/cps5 Group B streptococcal capsule gene clusters.</title>
        <authorList>
            <person name="Alhhazmi A."/>
            <person name="Tyrrell G.J."/>
        </authorList>
    </citation>
    <scope>NUCLEOTIDE SEQUENCE [LARGE SCALE GENOMIC DNA]</scope>
    <source>
        <strain evidence="2 5">PLGBS17</strain>
    </source>
</reference>
<evidence type="ECO:0000313" key="4">
    <source>
        <dbReference type="Proteomes" id="UP000250200"/>
    </source>
</evidence>
<organism evidence="3 4">
    <name type="scientific">Streptococcus agalactiae</name>
    <dbReference type="NCBI Taxonomy" id="1311"/>
    <lineage>
        <taxon>Bacteria</taxon>
        <taxon>Bacillati</taxon>
        <taxon>Bacillota</taxon>
        <taxon>Bacilli</taxon>
        <taxon>Lactobacillales</taxon>
        <taxon>Streptococcaceae</taxon>
        <taxon>Streptococcus</taxon>
    </lineage>
</organism>
<accession>A0A076Z3T2</accession>
<dbReference type="Proteomes" id="UP000250200">
    <property type="component" value="Unassembled WGS sequence"/>
</dbReference>
<evidence type="ECO:0000313" key="2">
    <source>
        <dbReference type="EMBL" id="RDY91329.1"/>
    </source>
</evidence>
<sequence>MKDYQNKLSQATQPAFAPAFRTRKGRGDKEYVISSPYNVGKVFEFYENIFTGIKYNEFEKTIEITKTLPWSKEKGLWTNEQTSLCIAFIDDKYRFTPRKEHIEVAITALAKKNSYHPIKQRIESQKWDGKARGERYFIDLLGCADNSYNREIAKVWLTGLIARIYLRKVKFEVVPILIDKRQGTGKSTVTKRLLPSYHTDSEIKFGKNDSDYQKIQANAIIELGELKGMSKAEIETVKSFISSDSDTYREPYERKATPHPRHCVFIGTANKKSFLKDSGTERRFFPIECGINDVEKHPMEVEEDYFLQILAEAKVWFNNYEPLTPSKELMNQLADIQEDYKVEDVDKEIIDQLLNEFQIVEGWDSLSQYEQRQYVLKQLGEPLDNAQSYSDYPSAQTNCLLQVTSPNHIAYLGFNQKPTQGGKALISQKIRDHLDNDDGWKKGENPARKRLFKGGTPVSYYERV</sequence>